<dbReference type="AlphaFoldDB" id="A0A1M7BMP2"/>
<evidence type="ECO:0000313" key="2">
    <source>
        <dbReference type="Proteomes" id="UP000186002"/>
    </source>
</evidence>
<sequence>MSFMINSHQMALPCSCGYARPGHSKTAEEPVTLDEETDIGKLLAYLLKTRDKAKMIRENSPAGSYLDSVLQRTIAGIETEIATLRYLSPADAGDIKSKSARMRPAL</sequence>
<dbReference type="OrthoDB" id="7679032at2"/>
<dbReference type="EMBL" id="FRBW01000001">
    <property type="protein sequence ID" value="SHL55829.1"/>
    <property type="molecule type" value="Genomic_DNA"/>
</dbReference>
<keyword evidence="2" id="KW-1185">Reference proteome</keyword>
<dbReference type="Proteomes" id="UP000186002">
    <property type="component" value="Unassembled WGS sequence"/>
</dbReference>
<protein>
    <submittedName>
        <fullName evidence="1">Uncharacterized protein</fullName>
    </submittedName>
</protein>
<organism evidence="1 2">
    <name type="scientific">Roseibium suaedae</name>
    <dbReference type="NCBI Taxonomy" id="735517"/>
    <lineage>
        <taxon>Bacteria</taxon>
        <taxon>Pseudomonadati</taxon>
        <taxon>Pseudomonadota</taxon>
        <taxon>Alphaproteobacteria</taxon>
        <taxon>Hyphomicrobiales</taxon>
        <taxon>Stappiaceae</taxon>
        <taxon>Roseibium</taxon>
    </lineage>
</organism>
<evidence type="ECO:0000313" key="1">
    <source>
        <dbReference type="EMBL" id="SHL55829.1"/>
    </source>
</evidence>
<reference evidence="1 2" key="1">
    <citation type="submission" date="2016-11" db="EMBL/GenBank/DDBJ databases">
        <authorList>
            <person name="Jaros S."/>
            <person name="Januszkiewicz K."/>
            <person name="Wedrychowicz H."/>
        </authorList>
    </citation>
    <scope>NUCLEOTIDE SEQUENCE [LARGE SCALE GENOMIC DNA]</scope>
    <source>
        <strain evidence="1 2">DSM 22153</strain>
    </source>
</reference>
<name>A0A1M7BMP2_9HYPH</name>
<accession>A0A1M7BMP2</accession>
<gene>
    <name evidence="1" type="ORF">SAMN05444272_0883</name>
</gene>
<dbReference type="STRING" id="735517.SAMN05444272_0883"/>
<dbReference type="RefSeq" id="WP_073009290.1">
    <property type="nucleotide sequence ID" value="NZ_FRBW01000001.1"/>
</dbReference>
<proteinExistence type="predicted"/>